<dbReference type="Gene3D" id="3.90.1150.10">
    <property type="entry name" value="Aspartate Aminotransferase, domain 1"/>
    <property type="match status" value="1"/>
</dbReference>
<dbReference type="InterPro" id="IPR000192">
    <property type="entry name" value="Aminotrans_V_dom"/>
</dbReference>
<dbReference type="InterPro" id="IPR010970">
    <property type="entry name" value="Cys_dSase_SufS"/>
</dbReference>
<evidence type="ECO:0000256" key="1">
    <source>
        <dbReference type="ARBA" id="ARBA00001933"/>
    </source>
</evidence>
<dbReference type="InterPro" id="IPR016454">
    <property type="entry name" value="Cysteine_dSase"/>
</dbReference>
<dbReference type="PANTHER" id="PTHR43586:SF8">
    <property type="entry name" value="CYSTEINE DESULFURASE 1, CHLOROPLASTIC"/>
    <property type="match status" value="1"/>
</dbReference>
<evidence type="ECO:0000256" key="3">
    <source>
        <dbReference type="ARBA" id="ARBA00012239"/>
    </source>
</evidence>
<keyword evidence="4" id="KW-0808">Transferase</keyword>
<dbReference type="InterPro" id="IPR015421">
    <property type="entry name" value="PyrdxlP-dep_Trfase_major"/>
</dbReference>
<evidence type="ECO:0000256" key="2">
    <source>
        <dbReference type="ARBA" id="ARBA00010447"/>
    </source>
</evidence>
<proteinExistence type="inferred from homology"/>
<comment type="similarity">
    <text evidence="2">Belongs to the class-V pyridoxal-phosphate-dependent aminotransferase family. Csd subfamily.</text>
</comment>
<dbReference type="CDD" id="cd06453">
    <property type="entry name" value="SufS_like"/>
    <property type="match status" value="1"/>
</dbReference>
<dbReference type="EMBL" id="MHIG01000031">
    <property type="protein sequence ID" value="OGY46593.1"/>
    <property type="molecule type" value="Genomic_DNA"/>
</dbReference>
<dbReference type="Proteomes" id="UP000178385">
    <property type="component" value="Unassembled WGS sequence"/>
</dbReference>
<dbReference type="PIRSF" id="PIRSF005572">
    <property type="entry name" value="NifS"/>
    <property type="match status" value="1"/>
</dbReference>
<protein>
    <recommendedName>
        <fullName evidence="3">cysteine desulfurase</fullName>
        <ecNumber evidence="3">2.8.1.7</ecNumber>
    </recommendedName>
</protein>
<feature type="domain" description="Aminotransferase class V" evidence="7">
    <location>
        <begin position="20"/>
        <end position="385"/>
    </location>
</feature>
<dbReference type="InterPro" id="IPR015424">
    <property type="entry name" value="PyrdxlP-dep_Trfase"/>
</dbReference>
<evidence type="ECO:0000313" key="9">
    <source>
        <dbReference type="Proteomes" id="UP000178385"/>
    </source>
</evidence>
<organism evidence="8 9">
    <name type="scientific">Candidatus Buchananbacteria bacterium RIFCSPHIGHO2_01_FULL_47_11b</name>
    <dbReference type="NCBI Taxonomy" id="1797537"/>
    <lineage>
        <taxon>Bacteria</taxon>
        <taxon>Candidatus Buchananiibacteriota</taxon>
    </lineage>
</organism>
<dbReference type="InterPro" id="IPR015422">
    <property type="entry name" value="PyrdxlP-dep_Trfase_small"/>
</dbReference>
<comment type="catalytic activity">
    <reaction evidence="6">
        <text>(sulfur carrier)-H + L-cysteine = (sulfur carrier)-SH + L-alanine</text>
        <dbReference type="Rhea" id="RHEA:43892"/>
        <dbReference type="Rhea" id="RHEA-COMP:14737"/>
        <dbReference type="Rhea" id="RHEA-COMP:14739"/>
        <dbReference type="ChEBI" id="CHEBI:29917"/>
        <dbReference type="ChEBI" id="CHEBI:35235"/>
        <dbReference type="ChEBI" id="CHEBI:57972"/>
        <dbReference type="ChEBI" id="CHEBI:64428"/>
        <dbReference type="EC" id="2.8.1.7"/>
    </reaction>
</comment>
<accession>A0A1G1Y2L4</accession>
<dbReference type="GO" id="GO:0031071">
    <property type="term" value="F:cysteine desulfurase activity"/>
    <property type="evidence" value="ECO:0007669"/>
    <property type="project" value="UniProtKB-EC"/>
</dbReference>
<keyword evidence="5" id="KW-0663">Pyridoxal phosphate</keyword>
<gene>
    <name evidence="8" type="ORF">A2840_02805</name>
</gene>
<dbReference type="GO" id="GO:0030170">
    <property type="term" value="F:pyridoxal phosphate binding"/>
    <property type="evidence" value="ECO:0007669"/>
    <property type="project" value="InterPro"/>
</dbReference>
<dbReference type="AlphaFoldDB" id="A0A1G1Y2L4"/>
<evidence type="ECO:0000313" key="8">
    <source>
        <dbReference type="EMBL" id="OGY46593.1"/>
    </source>
</evidence>
<name>A0A1G1Y2L4_9BACT</name>
<evidence type="ECO:0000256" key="6">
    <source>
        <dbReference type="ARBA" id="ARBA00050776"/>
    </source>
</evidence>
<dbReference type="Pfam" id="PF00266">
    <property type="entry name" value="Aminotran_5"/>
    <property type="match status" value="1"/>
</dbReference>
<reference evidence="8 9" key="1">
    <citation type="journal article" date="2016" name="Nat. Commun.">
        <title>Thousands of microbial genomes shed light on interconnected biogeochemical processes in an aquifer system.</title>
        <authorList>
            <person name="Anantharaman K."/>
            <person name="Brown C.T."/>
            <person name="Hug L.A."/>
            <person name="Sharon I."/>
            <person name="Castelle C.J."/>
            <person name="Probst A.J."/>
            <person name="Thomas B.C."/>
            <person name="Singh A."/>
            <person name="Wilkins M.J."/>
            <person name="Karaoz U."/>
            <person name="Brodie E.L."/>
            <person name="Williams K.H."/>
            <person name="Hubbard S.S."/>
            <person name="Banfield J.F."/>
        </authorList>
    </citation>
    <scope>NUCLEOTIDE SEQUENCE [LARGE SCALE GENOMIC DNA]</scope>
</reference>
<dbReference type="GO" id="GO:0006534">
    <property type="term" value="P:cysteine metabolic process"/>
    <property type="evidence" value="ECO:0007669"/>
    <property type="project" value="InterPro"/>
</dbReference>
<comment type="cofactor">
    <cofactor evidence="1">
        <name>pyridoxal 5'-phosphate</name>
        <dbReference type="ChEBI" id="CHEBI:597326"/>
    </cofactor>
</comment>
<evidence type="ECO:0000259" key="7">
    <source>
        <dbReference type="Pfam" id="PF00266"/>
    </source>
</evidence>
<dbReference type="PANTHER" id="PTHR43586">
    <property type="entry name" value="CYSTEINE DESULFURASE"/>
    <property type="match status" value="1"/>
</dbReference>
<dbReference type="SUPFAM" id="SSF53383">
    <property type="entry name" value="PLP-dependent transferases"/>
    <property type="match status" value="1"/>
</dbReference>
<sequence>MNSFKKKKDFPLLNRPGRLIYLDSAATTQKPRVVITAVKNWYEQLNSNVHRSSYGLAERATTTYEQARQTVADFIGAKTPETVAFTKNATESINLVASGWARWQLHAGDTILLTEMEHHSNIVPWQLLAREKKLRLRYWPITKDGQLTKPDKKLFTGVKLLCVTEVSNVLGTVNDIKKIVSYAHRYRAAVLVDSAQSAGHLPINVSDSKADFLVCSGHKMFGPTGIGILYAAPEKMSQFKPVFSGGEMITSVEKKESRFKKYPYLLEAGTQHLAGAYGLAAAINYLTETTLTKLKKHNHQLVTLLYGELKKIDGVTMYGPAASKRCGTVSFSVAGIHAHDLAAWLDQRGIAARAGHHCAEILHHTLGVPATVRFSVQIYNTRADIYFATKTLRNIIRQWQRSTAKK</sequence>
<dbReference type="EC" id="2.8.1.7" evidence="3"/>
<evidence type="ECO:0000256" key="5">
    <source>
        <dbReference type="ARBA" id="ARBA00022898"/>
    </source>
</evidence>
<comment type="caution">
    <text evidence="8">The sequence shown here is derived from an EMBL/GenBank/DDBJ whole genome shotgun (WGS) entry which is preliminary data.</text>
</comment>
<dbReference type="Gene3D" id="3.40.640.10">
    <property type="entry name" value="Type I PLP-dependent aspartate aminotransferase-like (Major domain)"/>
    <property type="match status" value="1"/>
</dbReference>
<evidence type="ECO:0000256" key="4">
    <source>
        <dbReference type="ARBA" id="ARBA00022679"/>
    </source>
</evidence>